<organism evidence="1 2">
    <name type="scientific">Hallella faecis</name>
    <dbReference type="NCBI Taxonomy" id="2841596"/>
    <lineage>
        <taxon>Bacteria</taxon>
        <taxon>Pseudomonadati</taxon>
        <taxon>Bacteroidota</taxon>
        <taxon>Bacteroidia</taxon>
        <taxon>Bacteroidales</taxon>
        <taxon>Prevotellaceae</taxon>
        <taxon>Hallella</taxon>
    </lineage>
</organism>
<sequence>MVDRKAIDLCRAEKLGVKGELLSILKAPVCERIAQNNRKICVFGKYDVILHPQIVASRPFA</sequence>
<protein>
    <submittedName>
        <fullName evidence="1">Uncharacterized protein</fullName>
    </submittedName>
</protein>
<keyword evidence="2" id="KW-1185">Reference proteome</keyword>
<dbReference type="RefSeq" id="WP_215760370.1">
    <property type="nucleotide sequence ID" value="NZ_JAHKBE010000041.1"/>
</dbReference>
<comment type="caution">
    <text evidence="1">The sequence shown here is derived from an EMBL/GenBank/DDBJ whole genome shotgun (WGS) entry which is preliminary data.</text>
</comment>
<evidence type="ECO:0000313" key="2">
    <source>
        <dbReference type="Proteomes" id="UP001487296"/>
    </source>
</evidence>
<evidence type="ECO:0000313" key="1">
    <source>
        <dbReference type="EMBL" id="MEQ2487285.1"/>
    </source>
</evidence>
<proteinExistence type="predicted"/>
<dbReference type="Proteomes" id="UP001487296">
    <property type="component" value="Unassembled WGS sequence"/>
</dbReference>
<reference evidence="1 2" key="1">
    <citation type="submission" date="2024-04" db="EMBL/GenBank/DDBJ databases">
        <title>Human intestinal bacterial collection.</title>
        <authorList>
            <person name="Pauvert C."/>
            <person name="Hitch T.C.A."/>
            <person name="Clavel T."/>
        </authorList>
    </citation>
    <scope>NUCLEOTIDE SEQUENCE [LARGE SCALE GENOMIC DNA]</scope>
    <source>
        <strain evidence="1 2">CLA-AA-H145</strain>
    </source>
</reference>
<name>A0ABV1FSE4_9BACT</name>
<accession>A0ABV1FSE4</accession>
<dbReference type="EMBL" id="JBBNFP010000039">
    <property type="protein sequence ID" value="MEQ2487285.1"/>
    <property type="molecule type" value="Genomic_DNA"/>
</dbReference>
<gene>
    <name evidence="1" type="ORF">AAAT34_09550</name>
</gene>